<keyword evidence="3" id="KW-1185">Reference proteome</keyword>
<dbReference type="Proteomes" id="UP000800097">
    <property type="component" value="Unassembled WGS sequence"/>
</dbReference>
<feature type="region of interest" description="Disordered" evidence="1">
    <location>
        <begin position="78"/>
        <end position="103"/>
    </location>
</feature>
<evidence type="ECO:0000256" key="1">
    <source>
        <dbReference type="SAM" id="MobiDB-lite"/>
    </source>
</evidence>
<accession>A0A6A6JWQ8</accession>
<dbReference type="PANTHER" id="PTHR38703:SF1">
    <property type="entry name" value="ALLERGEN"/>
    <property type="match status" value="1"/>
</dbReference>
<sequence>MDKVKASLRDFTSRAGHKSTTVHETVAPAVQHEHIKPHEHEEINTAIDKEIHQDHYHRTIQPVQAREVLPETHTAHLGAVQEREYDHRNPDATRASLDEEQKGFRDERVVEPTTHSQSVAPVVGGEHVHHHVHETIQPVVEKETIQPSVIHTTVPIHEVHHNVDKIHHTSELPPVTMEEFKAKGGVLGGREERYDGFEGEPKNIGGTLREPVPHTQAQGEGGNLGKKRDSVLVGEGGPTMGMVGEQKTDISGSRSD</sequence>
<proteinExistence type="predicted"/>
<organism evidence="2 3">
    <name type="scientific">Westerdykella ornata</name>
    <dbReference type="NCBI Taxonomy" id="318751"/>
    <lineage>
        <taxon>Eukaryota</taxon>
        <taxon>Fungi</taxon>
        <taxon>Dikarya</taxon>
        <taxon>Ascomycota</taxon>
        <taxon>Pezizomycotina</taxon>
        <taxon>Dothideomycetes</taxon>
        <taxon>Pleosporomycetidae</taxon>
        <taxon>Pleosporales</taxon>
        <taxon>Sporormiaceae</taxon>
        <taxon>Westerdykella</taxon>
    </lineage>
</organism>
<evidence type="ECO:0008006" key="4">
    <source>
        <dbReference type="Google" id="ProtNLM"/>
    </source>
</evidence>
<feature type="compositionally biased region" description="Basic and acidic residues" evidence="1">
    <location>
        <begin position="1"/>
        <end position="12"/>
    </location>
</feature>
<protein>
    <recommendedName>
        <fullName evidence="4">Allergen</fullName>
    </recommendedName>
</protein>
<dbReference type="RefSeq" id="XP_033657038.1">
    <property type="nucleotide sequence ID" value="XM_033799584.1"/>
</dbReference>
<dbReference type="OrthoDB" id="2118965at2759"/>
<evidence type="ECO:0000313" key="2">
    <source>
        <dbReference type="EMBL" id="KAF2279499.1"/>
    </source>
</evidence>
<name>A0A6A6JWQ8_WESOR</name>
<dbReference type="PANTHER" id="PTHR38703">
    <property type="entry name" value="CHROMOSOME 8, WHOLE GENOME SHOTGUN SEQUENCE"/>
    <property type="match status" value="1"/>
</dbReference>
<feature type="compositionally biased region" description="Basic and acidic residues" evidence="1">
    <location>
        <begin position="81"/>
        <end position="103"/>
    </location>
</feature>
<feature type="region of interest" description="Disordered" evidence="1">
    <location>
        <begin position="200"/>
        <end position="256"/>
    </location>
</feature>
<dbReference type="EMBL" id="ML986486">
    <property type="protein sequence ID" value="KAF2279499.1"/>
    <property type="molecule type" value="Genomic_DNA"/>
</dbReference>
<reference evidence="2" key="1">
    <citation type="journal article" date="2020" name="Stud. Mycol.">
        <title>101 Dothideomycetes genomes: a test case for predicting lifestyles and emergence of pathogens.</title>
        <authorList>
            <person name="Haridas S."/>
            <person name="Albert R."/>
            <person name="Binder M."/>
            <person name="Bloem J."/>
            <person name="Labutti K."/>
            <person name="Salamov A."/>
            <person name="Andreopoulos B."/>
            <person name="Baker S."/>
            <person name="Barry K."/>
            <person name="Bills G."/>
            <person name="Bluhm B."/>
            <person name="Cannon C."/>
            <person name="Castanera R."/>
            <person name="Culley D."/>
            <person name="Daum C."/>
            <person name="Ezra D."/>
            <person name="Gonzalez J."/>
            <person name="Henrissat B."/>
            <person name="Kuo A."/>
            <person name="Liang C."/>
            <person name="Lipzen A."/>
            <person name="Lutzoni F."/>
            <person name="Magnuson J."/>
            <person name="Mondo S."/>
            <person name="Nolan M."/>
            <person name="Ohm R."/>
            <person name="Pangilinan J."/>
            <person name="Park H.-J."/>
            <person name="Ramirez L."/>
            <person name="Alfaro M."/>
            <person name="Sun H."/>
            <person name="Tritt A."/>
            <person name="Yoshinaga Y."/>
            <person name="Zwiers L.-H."/>
            <person name="Turgeon B."/>
            <person name="Goodwin S."/>
            <person name="Spatafora J."/>
            <person name="Crous P."/>
            <person name="Grigoriev I."/>
        </authorList>
    </citation>
    <scope>NUCLEOTIDE SEQUENCE</scope>
    <source>
        <strain evidence="2">CBS 379.55</strain>
    </source>
</reference>
<gene>
    <name evidence="2" type="ORF">EI97DRAFT_439835</name>
</gene>
<dbReference type="AlphaFoldDB" id="A0A6A6JWQ8"/>
<evidence type="ECO:0000313" key="3">
    <source>
        <dbReference type="Proteomes" id="UP000800097"/>
    </source>
</evidence>
<feature type="region of interest" description="Disordered" evidence="1">
    <location>
        <begin position="1"/>
        <end position="22"/>
    </location>
</feature>
<dbReference type="GeneID" id="54552759"/>